<dbReference type="Pfam" id="PF01504">
    <property type="entry name" value="PIP5K"/>
    <property type="match status" value="1"/>
</dbReference>
<name>A0A814AND8_9BILA</name>
<comment type="caution">
    <text evidence="6">The sequence shown here is derived from an EMBL/GenBank/DDBJ whole genome shotgun (WGS) entry which is preliminary data.</text>
</comment>
<protein>
    <recommendedName>
        <fullName evidence="3">PIPK domain-containing protein</fullName>
    </recommendedName>
</protein>
<dbReference type="EMBL" id="CAJNOT010000256">
    <property type="protein sequence ID" value="CAF0915045.1"/>
    <property type="molecule type" value="Genomic_DNA"/>
</dbReference>
<dbReference type="Proteomes" id="UP000663864">
    <property type="component" value="Unassembled WGS sequence"/>
</dbReference>
<dbReference type="Proteomes" id="UP000663836">
    <property type="component" value="Unassembled WGS sequence"/>
</dbReference>
<evidence type="ECO:0000313" key="6">
    <source>
        <dbReference type="EMBL" id="CAF0915045.1"/>
    </source>
</evidence>
<dbReference type="Gene3D" id="3.30.800.10">
    <property type="entry name" value="Phosphatidylinositol Phosphate Kinase II Beta"/>
    <property type="match status" value="1"/>
</dbReference>
<dbReference type="SUPFAM" id="SSF56104">
    <property type="entry name" value="SAICAR synthase-like"/>
    <property type="match status" value="1"/>
</dbReference>
<dbReference type="InterPro" id="IPR002498">
    <property type="entry name" value="PInositol-4-P-4/5-kinase_core"/>
</dbReference>
<feature type="compositionally biased region" description="Polar residues" evidence="2">
    <location>
        <begin position="522"/>
        <end position="532"/>
    </location>
</feature>
<dbReference type="PROSITE" id="PS51455">
    <property type="entry name" value="PIPK"/>
    <property type="match status" value="1"/>
</dbReference>
<dbReference type="GO" id="GO:0005524">
    <property type="term" value="F:ATP binding"/>
    <property type="evidence" value="ECO:0007669"/>
    <property type="project" value="UniProtKB-UniRule"/>
</dbReference>
<dbReference type="Proteomes" id="UP000663874">
    <property type="component" value="Unassembled WGS sequence"/>
</dbReference>
<evidence type="ECO:0000256" key="2">
    <source>
        <dbReference type="SAM" id="MobiDB-lite"/>
    </source>
</evidence>
<keyword evidence="1" id="KW-0547">Nucleotide-binding</keyword>
<dbReference type="PANTHER" id="PTHR23086:SF8">
    <property type="entry name" value="PHOSPHATIDYLINOSITOL 5-PHOSPHATE 4-KINASE, ISOFORM A"/>
    <property type="match status" value="1"/>
</dbReference>
<dbReference type="EMBL" id="CAJOBE010002722">
    <property type="protein sequence ID" value="CAF3839834.1"/>
    <property type="molecule type" value="Genomic_DNA"/>
</dbReference>
<sequence>MASNSNQINTDAISEGLHSKDIWKPFNCHLPSYLKSSIQLPFLNSKISIIGRVLRHAIVDLLYNITKHPNEYIENETTIIGTEHRLYHSRRYRLKLQSNKFQLSKLHDDDDNGDDAIEFEISSIAPTVFYKLREDIGISNIDFRRSFSKHHLQEIKNPGKSGAFMYKTFDDLYILKTLHGYEARLLMEILSGYHLQLVQRPTLFNRYVGLYSVRFRRVVSSTFYIAIAANAFTSSLKINQIFDLKGSTIKRKSQRNLCPDKLHHLKDVDFMDLYPNGIRIPSNIYHRLHTVISNDIKVLKKLNIVDFSVLLGIRHLDGSNNDLIQPQPSTGVAALFNTIHSLALLCAQTHDCHSSSSSPRMDLTSLSNSLLKPLQMIGENIDTNLFYNNDSIACATLPIPGIINHTNQRVYLYLCIVDMLQQFDCRKCLEQKFKKITDPNRYQQYSTIEPDEYEKRIFKFLFENVFIDAGDNFLWARTDVNKPITDNNNNNNNNELPMKNNRYIKKTHTRRRRHSIQHHENSTSNSDNVVDF</sequence>
<keyword evidence="1" id="KW-0067">ATP-binding</keyword>
<evidence type="ECO:0000313" key="4">
    <source>
        <dbReference type="EMBL" id="CAF0837525.1"/>
    </source>
</evidence>
<dbReference type="InterPro" id="IPR027484">
    <property type="entry name" value="PInositol-4-P-5-kinase_N"/>
</dbReference>
<evidence type="ECO:0000256" key="1">
    <source>
        <dbReference type="PROSITE-ProRule" id="PRU00781"/>
    </source>
</evidence>
<dbReference type="Proteomes" id="UP000663882">
    <property type="component" value="Unassembled WGS sequence"/>
</dbReference>
<dbReference type="PANTHER" id="PTHR23086">
    <property type="entry name" value="PHOSPHATIDYLINOSITOL-4-PHOSPHATE 5-KINASE"/>
    <property type="match status" value="1"/>
</dbReference>
<evidence type="ECO:0000313" key="5">
    <source>
        <dbReference type="EMBL" id="CAF0879778.1"/>
    </source>
</evidence>
<feature type="region of interest" description="Disordered" evidence="2">
    <location>
        <begin position="508"/>
        <end position="532"/>
    </location>
</feature>
<dbReference type="GO" id="GO:0046854">
    <property type="term" value="P:phosphatidylinositol phosphate biosynthetic process"/>
    <property type="evidence" value="ECO:0007669"/>
    <property type="project" value="TreeGrafter"/>
</dbReference>
<dbReference type="SMART" id="SM00330">
    <property type="entry name" value="PIPKc"/>
    <property type="match status" value="1"/>
</dbReference>
<dbReference type="Proteomes" id="UP000663823">
    <property type="component" value="Unassembled WGS sequence"/>
</dbReference>
<evidence type="ECO:0000313" key="10">
    <source>
        <dbReference type="Proteomes" id="UP000663864"/>
    </source>
</evidence>
<dbReference type="EMBL" id="CAJOAX010002902">
    <property type="protein sequence ID" value="CAF3825508.1"/>
    <property type="molecule type" value="Genomic_DNA"/>
</dbReference>
<keyword evidence="1" id="KW-0808">Transferase</keyword>
<dbReference type="Gene3D" id="3.30.810.10">
    <property type="entry name" value="2-Layer Sandwich"/>
    <property type="match status" value="1"/>
</dbReference>
<evidence type="ECO:0000313" key="7">
    <source>
        <dbReference type="EMBL" id="CAF3706708.1"/>
    </source>
</evidence>
<dbReference type="GO" id="GO:0005886">
    <property type="term" value="C:plasma membrane"/>
    <property type="evidence" value="ECO:0007669"/>
    <property type="project" value="TreeGrafter"/>
</dbReference>
<dbReference type="EMBL" id="CAJNOO010000167">
    <property type="protein sequence ID" value="CAF0837525.1"/>
    <property type="molecule type" value="Genomic_DNA"/>
</dbReference>
<organism evidence="6 10">
    <name type="scientific">Rotaria sordida</name>
    <dbReference type="NCBI Taxonomy" id="392033"/>
    <lineage>
        <taxon>Eukaryota</taxon>
        <taxon>Metazoa</taxon>
        <taxon>Spiralia</taxon>
        <taxon>Gnathifera</taxon>
        <taxon>Rotifera</taxon>
        <taxon>Eurotatoria</taxon>
        <taxon>Bdelloidea</taxon>
        <taxon>Philodinida</taxon>
        <taxon>Philodinidae</taxon>
        <taxon>Rotaria</taxon>
    </lineage>
</organism>
<proteinExistence type="predicted"/>
<dbReference type="Proteomes" id="UP000663889">
    <property type="component" value="Unassembled WGS sequence"/>
</dbReference>
<dbReference type="EMBL" id="CAJOBD010000691">
    <property type="protein sequence ID" value="CAF3706708.1"/>
    <property type="molecule type" value="Genomic_DNA"/>
</dbReference>
<dbReference type="AlphaFoldDB" id="A0A814AND8"/>
<evidence type="ECO:0000313" key="8">
    <source>
        <dbReference type="EMBL" id="CAF3825508.1"/>
    </source>
</evidence>
<keyword evidence="1" id="KW-0418">Kinase</keyword>
<dbReference type="GO" id="GO:0016308">
    <property type="term" value="F:1-phosphatidylinositol-4-phosphate 5-kinase activity"/>
    <property type="evidence" value="ECO:0007669"/>
    <property type="project" value="TreeGrafter"/>
</dbReference>
<evidence type="ECO:0000313" key="9">
    <source>
        <dbReference type="EMBL" id="CAF3839834.1"/>
    </source>
</evidence>
<dbReference type="OrthoDB" id="20783at2759"/>
<dbReference type="InterPro" id="IPR027483">
    <property type="entry name" value="PInositol-4-P-4/5-kinase_C_sf"/>
</dbReference>
<gene>
    <name evidence="9" type="ORF">FNK824_LOCUS17274</name>
    <name evidence="7" type="ORF">JBS370_LOCUS9866</name>
    <name evidence="8" type="ORF">OTI717_LOCUS19670</name>
    <name evidence="4" type="ORF">RFH988_LOCUS5763</name>
    <name evidence="5" type="ORF">SEV965_LOCUS4558</name>
    <name evidence="6" type="ORF">ZHD862_LOCUS8089</name>
</gene>
<accession>A0A814AND8</accession>
<dbReference type="InterPro" id="IPR023610">
    <property type="entry name" value="PInositol-4/5-P-5/4-kinase"/>
</dbReference>
<dbReference type="EMBL" id="CAJNOU010000132">
    <property type="protein sequence ID" value="CAF0879778.1"/>
    <property type="molecule type" value="Genomic_DNA"/>
</dbReference>
<feature type="domain" description="PIPK" evidence="3">
    <location>
        <begin position="57"/>
        <end position="465"/>
    </location>
</feature>
<evidence type="ECO:0000259" key="3">
    <source>
        <dbReference type="PROSITE" id="PS51455"/>
    </source>
</evidence>
<reference evidence="6" key="1">
    <citation type="submission" date="2021-02" db="EMBL/GenBank/DDBJ databases">
        <authorList>
            <person name="Nowell W R."/>
        </authorList>
    </citation>
    <scope>NUCLEOTIDE SEQUENCE</scope>
</reference>